<evidence type="ECO:0000256" key="7">
    <source>
        <dbReference type="SAM" id="Phobius"/>
    </source>
</evidence>
<evidence type="ECO:0000256" key="1">
    <source>
        <dbReference type="ARBA" id="ARBA00004606"/>
    </source>
</evidence>
<dbReference type="GO" id="GO:0016757">
    <property type="term" value="F:glycosyltransferase activity"/>
    <property type="evidence" value="ECO:0007669"/>
    <property type="project" value="UniProtKB-KW"/>
</dbReference>
<feature type="compositionally biased region" description="Pro residues" evidence="6">
    <location>
        <begin position="64"/>
        <end position="92"/>
    </location>
</feature>
<dbReference type="InterPro" id="IPR003406">
    <property type="entry name" value="Glyco_trans_14"/>
</dbReference>
<dbReference type="PANTHER" id="PTHR31042:SF131">
    <property type="entry name" value="CORE-2_I-BRANCHING BETA-1,6-N-ACETYLGLUCOSAMINYLTRANSFERASE FAMILY PROTEIN"/>
    <property type="match status" value="1"/>
</dbReference>
<keyword evidence="4 7" id="KW-0472">Membrane</keyword>
<dbReference type="GO" id="GO:0016020">
    <property type="term" value="C:membrane"/>
    <property type="evidence" value="ECO:0007669"/>
    <property type="project" value="UniProtKB-SubCell"/>
</dbReference>
<gene>
    <name evidence="8" type="ORF">ACJIZ3_023581</name>
</gene>
<dbReference type="SUPFAM" id="SSF101447">
    <property type="entry name" value="Formin homology 2 domain (FH2 domain)"/>
    <property type="match status" value="1"/>
</dbReference>
<evidence type="ECO:0000256" key="2">
    <source>
        <dbReference type="ARBA" id="ARBA00022676"/>
    </source>
</evidence>
<keyword evidence="9" id="KW-1185">Reference proteome</keyword>
<organism evidence="8 9">
    <name type="scientific">Penstemon smallii</name>
    <dbReference type="NCBI Taxonomy" id="265156"/>
    <lineage>
        <taxon>Eukaryota</taxon>
        <taxon>Viridiplantae</taxon>
        <taxon>Streptophyta</taxon>
        <taxon>Embryophyta</taxon>
        <taxon>Tracheophyta</taxon>
        <taxon>Spermatophyta</taxon>
        <taxon>Magnoliopsida</taxon>
        <taxon>eudicotyledons</taxon>
        <taxon>Gunneridae</taxon>
        <taxon>Pentapetalae</taxon>
        <taxon>asterids</taxon>
        <taxon>lamiids</taxon>
        <taxon>Lamiales</taxon>
        <taxon>Plantaginaceae</taxon>
        <taxon>Cheloneae</taxon>
        <taxon>Penstemon</taxon>
    </lineage>
</organism>
<evidence type="ECO:0000313" key="9">
    <source>
        <dbReference type="Proteomes" id="UP001634393"/>
    </source>
</evidence>
<evidence type="ECO:0000256" key="3">
    <source>
        <dbReference type="ARBA" id="ARBA00022679"/>
    </source>
</evidence>
<keyword evidence="7" id="KW-0812">Transmembrane</keyword>
<evidence type="ECO:0000256" key="5">
    <source>
        <dbReference type="ARBA" id="ARBA00023180"/>
    </source>
</evidence>
<name>A0ABD3TRU5_9LAMI</name>
<sequence length="415" mass="48175">MKNEKYQQLNTIPCSKLLSSQGYLHNLVIYFLFFGLGLVIGITLSFHLQDRPSNLQLKEFSPNILPPIPPPPPPQPSPPPPPPTPILIQPPPPPPLLLPPPTPIGRIGLKEYLKTPNAMHDMEDDELLWRASMVPKIHEYPFKRTPKVAFMFLAKGDLPMAPLWELFFRGHQGLYSIYVHCQPSYEGTMPEGSVFHDRRIPSKVVAWGEINMVEAERRLLANALLDSSNQRFVLLSEACIPLYNFNTVYDYLMKSRTSFVESYDLWGPVGRGRYNDLMMPHVKIEQWRKGAQWFEMDRELAVEIISDHKYFHLFKEYCKPACYSDEHYIPTFLTMKYPTKIANRTLTWVDWSRGGPHPTKFLRTDVTIELLERMRQGHRCMYNGKPTNICFLFARKFTPSTLDRLLRFAPKLMQL</sequence>
<comment type="subcellular location">
    <subcellularLocation>
        <location evidence="1">Membrane</location>
        <topology evidence="1">Single-pass type II membrane protein</topology>
    </subcellularLocation>
</comment>
<dbReference type="PANTHER" id="PTHR31042">
    <property type="entry name" value="CORE-2/I-BRANCHING BETA-1,6-N-ACETYLGLUCOSAMINYLTRANSFERASE FAMILY PROTEIN-RELATED"/>
    <property type="match status" value="1"/>
</dbReference>
<keyword evidence="7" id="KW-1133">Transmembrane helix</keyword>
<protein>
    <submittedName>
        <fullName evidence="8">Uncharacterized protein</fullName>
    </submittedName>
</protein>
<dbReference type="Proteomes" id="UP001634393">
    <property type="component" value="Unassembled WGS sequence"/>
</dbReference>
<proteinExistence type="predicted"/>
<reference evidence="8 9" key="1">
    <citation type="submission" date="2024-12" db="EMBL/GenBank/DDBJ databases">
        <title>The unique morphological basis and parallel evolutionary history of personate flowers in Penstemon.</title>
        <authorList>
            <person name="Depatie T.H."/>
            <person name="Wessinger C.A."/>
        </authorList>
    </citation>
    <scope>NUCLEOTIDE SEQUENCE [LARGE SCALE GENOMIC DNA]</scope>
    <source>
        <strain evidence="8">WTNN_2</strain>
        <tissue evidence="8">Leaf</tissue>
    </source>
</reference>
<accession>A0ABD3TRU5</accession>
<dbReference type="AlphaFoldDB" id="A0ABD3TRU5"/>
<feature type="region of interest" description="Disordered" evidence="6">
    <location>
        <begin position="59"/>
        <end position="92"/>
    </location>
</feature>
<comment type="caution">
    <text evidence="8">The sequence shown here is derived from an EMBL/GenBank/DDBJ whole genome shotgun (WGS) entry which is preliminary data.</text>
</comment>
<dbReference type="Pfam" id="PF02485">
    <property type="entry name" value="Branch"/>
    <property type="match status" value="1"/>
</dbReference>
<dbReference type="InterPro" id="IPR044174">
    <property type="entry name" value="BC10-like"/>
</dbReference>
<keyword evidence="3" id="KW-0808">Transferase</keyword>
<evidence type="ECO:0000313" key="8">
    <source>
        <dbReference type="EMBL" id="KAL3838990.1"/>
    </source>
</evidence>
<keyword evidence="5" id="KW-0325">Glycoprotein</keyword>
<evidence type="ECO:0000256" key="6">
    <source>
        <dbReference type="SAM" id="MobiDB-lite"/>
    </source>
</evidence>
<evidence type="ECO:0000256" key="4">
    <source>
        <dbReference type="ARBA" id="ARBA00023136"/>
    </source>
</evidence>
<keyword evidence="2" id="KW-0328">Glycosyltransferase</keyword>
<feature type="transmembrane region" description="Helical" evidence="7">
    <location>
        <begin position="27"/>
        <end position="48"/>
    </location>
</feature>
<dbReference type="EMBL" id="JBJXBP010000003">
    <property type="protein sequence ID" value="KAL3838990.1"/>
    <property type="molecule type" value="Genomic_DNA"/>
</dbReference>